<dbReference type="Pfam" id="PF00847">
    <property type="entry name" value="AP2"/>
    <property type="match status" value="1"/>
</dbReference>
<feature type="domain" description="AP2/ERF" evidence="7">
    <location>
        <begin position="189"/>
        <end position="247"/>
    </location>
</feature>
<sequence>MASYNEVSTALQRISDHLFDEDLVSPKYSPILPPPVLSVNFDSFFVDVVPSTHLSESHLSQTSCSSSTSVTSYKTKHDGDEIIDLVSNIMNNMEQNQNYMNGSSPLFENVEHFHESQSSSNSNGFFYESESTIKSRDSSLKDRKPTMKMGLAPVKKFEWIEFGQNPTQSMKIDFTSESSTNEIQEENKHYRGVRQRPWGKFAAEIRNPSRGGSRIWLGTYDTAIGAARAYDRAAFKIRGRKAVLNFPLEIEKEEEKATTIMVDQRMKRKRKEISR</sequence>
<dbReference type="InterPro" id="IPR044808">
    <property type="entry name" value="ERF_plant"/>
</dbReference>
<comment type="subcellular location">
    <subcellularLocation>
        <location evidence="1">Nucleus</location>
    </subcellularLocation>
</comment>
<dbReference type="GO" id="GO:0003700">
    <property type="term" value="F:DNA-binding transcription factor activity"/>
    <property type="evidence" value="ECO:0007669"/>
    <property type="project" value="InterPro"/>
</dbReference>
<dbReference type="PANTHER" id="PTHR31190">
    <property type="entry name" value="DNA-BINDING DOMAIN"/>
    <property type="match status" value="1"/>
</dbReference>
<dbReference type="GO" id="GO:0003677">
    <property type="term" value="F:DNA binding"/>
    <property type="evidence" value="ECO:0007669"/>
    <property type="project" value="UniProtKB-KW"/>
</dbReference>
<dbReference type="EMBL" id="BAABME010001149">
    <property type="protein sequence ID" value="GAA0147855.1"/>
    <property type="molecule type" value="Genomic_DNA"/>
</dbReference>
<keyword evidence="6" id="KW-0539">Nucleus</keyword>
<organism evidence="8 9">
    <name type="scientific">Lithospermum erythrorhizon</name>
    <name type="common">Purple gromwell</name>
    <name type="synonym">Lithospermum officinale var. erythrorhizon</name>
    <dbReference type="NCBI Taxonomy" id="34254"/>
    <lineage>
        <taxon>Eukaryota</taxon>
        <taxon>Viridiplantae</taxon>
        <taxon>Streptophyta</taxon>
        <taxon>Embryophyta</taxon>
        <taxon>Tracheophyta</taxon>
        <taxon>Spermatophyta</taxon>
        <taxon>Magnoliopsida</taxon>
        <taxon>eudicotyledons</taxon>
        <taxon>Gunneridae</taxon>
        <taxon>Pentapetalae</taxon>
        <taxon>asterids</taxon>
        <taxon>lamiids</taxon>
        <taxon>Boraginales</taxon>
        <taxon>Boraginaceae</taxon>
        <taxon>Boraginoideae</taxon>
        <taxon>Lithospermeae</taxon>
        <taxon>Lithospermum</taxon>
    </lineage>
</organism>
<evidence type="ECO:0000256" key="4">
    <source>
        <dbReference type="ARBA" id="ARBA00023125"/>
    </source>
</evidence>
<evidence type="ECO:0000313" key="9">
    <source>
        <dbReference type="Proteomes" id="UP001454036"/>
    </source>
</evidence>
<evidence type="ECO:0000313" key="8">
    <source>
        <dbReference type="EMBL" id="GAA0147855.1"/>
    </source>
</evidence>
<evidence type="ECO:0000256" key="5">
    <source>
        <dbReference type="ARBA" id="ARBA00023163"/>
    </source>
</evidence>
<accession>A0AAV3P8U4</accession>
<dbReference type="AlphaFoldDB" id="A0AAV3P8U4"/>
<dbReference type="Proteomes" id="UP001454036">
    <property type="component" value="Unassembled WGS sequence"/>
</dbReference>
<dbReference type="InterPro" id="IPR036955">
    <property type="entry name" value="AP2/ERF_dom_sf"/>
</dbReference>
<name>A0AAV3P8U4_LITER</name>
<dbReference type="GO" id="GO:0006952">
    <property type="term" value="P:defense response"/>
    <property type="evidence" value="ECO:0007669"/>
    <property type="project" value="UniProtKB-KW"/>
</dbReference>
<proteinExistence type="predicted"/>
<dbReference type="InterPro" id="IPR016177">
    <property type="entry name" value="DNA-bd_dom_sf"/>
</dbReference>
<dbReference type="SMART" id="SM00380">
    <property type="entry name" value="AP2"/>
    <property type="match status" value="1"/>
</dbReference>
<dbReference type="PANTHER" id="PTHR31190:SF287">
    <property type="entry name" value="DEVELOPMENT RELATED ERF PROTEIN"/>
    <property type="match status" value="1"/>
</dbReference>
<protein>
    <submittedName>
        <fullName evidence="8">DNA-binding transcription factor</fullName>
    </submittedName>
</protein>
<dbReference type="GO" id="GO:0009873">
    <property type="term" value="P:ethylene-activated signaling pathway"/>
    <property type="evidence" value="ECO:0007669"/>
    <property type="project" value="InterPro"/>
</dbReference>
<dbReference type="PROSITE" id="PS51032">
    <property type="entry name" value="AP2_ERF"/>
    <property type="match status" value="1"/>
</dbReference>
<keyword evidence="3" id="KW-0805">Transcription regulation</keyword>
<keyword evidence="4 8" id="KW-0238">DNA-binding</keyword>
<evidence type="ECO:0000256" key="6">
    <source>
        <dbReference type="ARBA" id="ARBA00023242"/>
    </source>
</evidence>
<keyword evidence="2" id="KW-0611">Plant defense</keyword>
<evidence type="ECO:0000256" key="1">
    <source>
        <dbReference type="ARBA" id="ARBA00004123"/>
    </source>
</evidence>
<comment type="caution">
    <text evidence="8">The sequence shown here is derived from an EMBL/GenBank/DDBJ whole genome shotgun (WGS) entry which is preliminary data.</text>
</comment>
<dbReference type="PRINTS" id="PR00367">
    <property type="entry name" value="ETHRSPELEMNT"/>
</dbReference>
<keyword evidence="5" id="KW-0804">Transcription</keyword>
<reference evidence="8 9" key="1">
    <citation type="submission" date="2024-01" db="EMBL/GenBank/DDBJ databases">
        <title>The complete chloroplast genome sequence of Lithospermum erythrorhizon: insights into the phylogenetic relationship among Boraginaceae species and the maternal lineages of purple gromwells.</title>
        <authorList>
            <person name="Okada T."/>
            <person name="Watanabe K."/>
        </authorList>
    </citation>
    <scope>NUCLEOTIDE SEQUENCE [LARGE SCALE GENOMIC DNA]</scope>
</reference>
<evidence type="ECO:0000256" key="3">
    <source>
        <dbReference type="ARBA" id="ARBA00023015"/>
    </source>
</evidence>
<dbReference type="GO" id="GO:0005634">
    <property type="term" value="C:nucleus"/>
    <property type="evidence" value="ECO:0007669"/>
    <property type="project" value="UniProtKB-SubCell"/>
</dbReference>
<evidence type="ECO:0000256" key="2">
    <source>
        <dbReference type="ARBA" id="ARBA00022821"/>
    </source>
</evidence>
<keyword evidence="9" id="KW-1185">Reference proteome</keyword>
<gene>
    <name evidence="8" type="ORF">LIER_07453</name>
</gene>
<dbReference type="InterPro" id="IPR001471">
    <property type="entry name" value="AP2/ERF_dom"/>
</dbReference>
<dbReference type="FunFam" id="3.30.730.10:FF:000001">
    <property type="entry name" value="Ethylene-responsive transcription factor 2"/>
    <property type="match status" value="1"/>
</dbReference>
<evidence type="ECO:0000259" key="7">
    <source>
        <dbReference type="PROSITE" id="PS51032"/>
    </source>
</evidence>
<dbReference type="CDD" id="cd00018">
    <property type="entry name" value="AP2"/>
    <property type="match status" value="1"/>
</dbReference>
<dbReference type="Gene3D" id="3.30.730.10">
    <property type="entry name" value="AP2/ERF domain"/>
    <property type="match status" value="1"/>
</dbReference>
<dbReference type="SUPFAM" id="SSF54171">
    <property type="entry name" value="DNA-binding domain"/>
    <property type="match status" value="1"/>
</dbReference>